<dbReference type="NCBIfam" id="TIGR00756">
    <property type="entry name" value="PPR"/>
    <property type="match status" value="6"/>
</dbReference>
<organism evidence="7 8">
    <name type="scientific">Tetracentron sinense</name>
    <name type="common">Spur-leaf</name>
    <dbReference type="NCBI Taxonomy" id="13715"/>
    <lineage>
        <taxon>Eukaryota</taxon>
        <taxon>Viridiplantae</taxon>
        <taxon>Streptophyta</taxon>
        <taxon>Embryophyta</taxon>
        <taxon>Tracheophyta</taxon>
        <taxon>Spermatophyta</taxon>
        <taxon>Magnoliopsida</taxon>
        <taxon>Trochodendrales</taxon>
        <taxon>Trochodendraceae</taxon>
        <taxon>Tetracentron</taxon>
    </lineage>
</organism>
<dbReference type="SUPFAM" id="SSF48452">
    <property type="entry name" value="TPR-like"/>
    <property type="match status" value="2"/>
</dbReference>
<dbReference type="SUPFAM" id="SSF51197">
    <property type="entry name" value="Clavaminate synthase-like"/>
    <property type="match status" value="2"/>
</dbReference>
<feature type="region of interest" description="Disordered" evidence="5">
    <location>
        <begin position="1047"/>
        <end position="1096"/>
    </location>
</feature>
<feature type="repeat" description="PPR" evidence="4">
    <location>
        <begin position="164"/>
        <end position="194"/>
    </location>
</feature>
<dbReference type="Pfam" id="PF13041">
    <property type="entry name" value="PPR_2"/>
    <property type="match status" value="3"/>
</dbReference>
<dbReference type="GO" id="GO:0009451">
    <property type="term" value="P:RNA modification"/>
    <property type="evidence" value="ECO:0007669"/>
    <property type="project" value="InterPro"/>
</dbReference>
<comment type="caution">
    <text evidence="7">The sequence shown here is derived from an EMBL/GenBank/DDBJ whole genome shotgun (WGS) entry which is preliminary data.</text>
</comment>
<dbReference type="InterPro" id="IPR044861">
    <property type="entry name" value="IPNS-like_FE2OG_OXY"/>
</dbReference>
<dbReference type="InterPro" id="IPR005123">
    <property type="entry name" value="Oxoglu/Fe-dep_dioxygenase_dom"/>
</dbReference>
<dbReference type="PANTHER" id="PTHR47926">
    <property type="entry name" value="PENTATRICOPEPTIDE REPEAT-CONTAINING PROTEIN"/>
    <property type="match status" value="1"/>
</dbReference>
<evidence type="ECO:0000259" key="6">
    <source>
        <dbReference type="PROSITE" id="PS51471"/>
    </source>
</evidence>
<feature type="compositionally biased region" description="Polar residues" evidence="5">
    <location>
        <begin position="1047"/>
        <end position="1060"/>
    </location>
</feature>
<evidence type="ECO:0000256" key="1">
    <source>
        <dbReference type="ARBA" id="ARBA00022723"/>
    </source>
</evidence>
<dbReference type="PROSITE" id="PS51471">
    <property type="entry name" value="FE2OG_OXY"/>
    <property type="match status" value="2"/>
</dbReference>
<dbReference type="Proteomes" id="UP000655225">
    <property type="component" value="Unassembled WGS sequence"/>
</dbReference>
<dbReference type="PROSITE" id="PS51375">
    <property type="entry name" value="PPR"/>
    <property type="match status" value="6"/>
</dbReference>
<dbReference type="FunFam" id="1.25.40.10:FF:001383">
    <property type="entry name" value="Pentatricopeptide repeat-containing protein mitochondrial"/>
    <property type="match status" value="1"/>
</dbReference>
<dbReference type="Pfam" id="PF01535">
    <property type="entry name" value="PPR"/>
    <property type="match status" value="2"/>
</dbReference>
<evidence type="ECO:0000256" key="2">
    <source>
        <dbReference type="ARBA" id="ARBA00022737"/>
    </source>
</evidence>
<feature type="repeat" description="PPR" evidence="4">
    <location>
        <begin position="366"/>
        <end position="400"/>
    </location>
</feature>
<evidence type="ECO:0000313" key="7">
    <source>
        <dbReference type="EMBL" id="KAF8397444.1"/>
    </source>
</evidence>
<keyword evidence="2" id="KW-0677">Repeat</keyword>
<dbReference type="InterPro" id="IPR046848">
    <property type="entry name" value="E_motif"/>
</dbReference>
<dbReference type="GO" id="GO:0046872">
    <property type="term" value="F:metal ion binding"/>
    <property type="evidence" value="ECO:0007669"/>
    <property type="project" value="UniProtKB-KW"/>
</dbReference>
<dbReference type="Pfam" id="PF20431">
    <property type="entry name" value="E_motif"/>
    <property type="match status" value="1"/>
</dbReference>
<dbReference type="Pfam" id="PF14226">
    <property type="entry name" value="DIOX_N"/>
    <property type="match status" value="2"/>
</dbReference>
<dbReference type="InterPro" id="IPR026992">
    <property type="entry name" value="DIOX_N"/>
</dbReference>
<feature type="domain" description="Fe2OG dioxygenase" evidence="6">
    <location>
        <begin position="1314"/>
        <end position="1414"/>
    </location>
</feature>
<dbReference type="InterPro" id="IPR027443">
    <property type="entry name" value="IPNS-like_sf"/>
</dbReference>
<dbReference type="InterPro" id="IPR046960">
    <property type="entry name" value="PPR_At4g14850-like_plant"/>
</dbReference>
<reference evidence="7 8" key="1">
    <citation type="submission" date="2020-04" db="EMBL/GenBank/DDBJ databases">
        <title>Plant Genome Project.</title>
        <authorList>
            <person name="Zhang R.-G."/>
        </authorList>
    </citation>
    <scope>NUCLEOTIDE SEQUENCE [LARGE SCALE GENOMIC DNA]</scope>
    <source>
        <strain evidence="7">YNK0</strain>
        <tissue evidence="7">Leaf</tissue>
    </source>
</reference>
<evidence type="ECO:0000256" key="3">
    <source>
        <dbReference type="ARBA" id="ARBA00023004"/>
    </source>
</evidence>
<dbReference type="InterPro" id="IPR011990">
    <property type="entry name" value="TPR-like_helical_dom_sf"/>
</dbReference>
<dbReference type="EMBL" id="JABCRI010000011">
    <property type="protein sequence ID" value="KAF8397444.1"/>
    <property type="molecule type" value="Genomic_DNA"/>
</dbReference>
<dbReference type="FunFam" id="1.25.40.10:FF:000344">
    <property type="entry name" value="Pentatricopeptide repeat-containing protein"/>
    <property type="match status" value="1"/>
</dbReference>
<evidence type="ECO:0000313" key="8">
    <source>
        <dbReference type="Proteomes" id="UP000655225"/>
    </source>
</evidence>
<dbReference type="Gene3D" id="2.60.120.330">
    <property type="entry name" value="B-lactam Antibiotic, Isopenicillin N Synthase, Chain"/>
    <property type="match status" value="2"/>
</dbReference>
<dbReference type="Pfam" id="PF14223">
    <property type="entry name" value="Retrotran_gag_2"/>
    <property type="match status" value="1"/>
</dbReference>
<sequence>MQRLLTRATVSKSSRPKIIIKHRTFHSCPDSYAKFIDIYARDRVLHRGKMLHAHLIINGLGRLTYLSCKLITFYAQCGRISEARHLFDSIPKTNLRRWIVLIGACSRGGFYQEALDLFSEMLREGLSPNQFVVPSILRACANLSDGRNGEKIHGVILRSLLGSDAFVDSALTDMYSKCGRVEKARQLFDKMVDRDLVVWNSMVSGYAQQGFPKESLHLVEKMRLMGVEPNLVTWNALISGFSQVGDDVMVSDVFRMMWVNGVEPDVVSWTSVISAFVQNFRNDEAFDTFKQMMGGGVLPSSVTISSLLPACATVADLRRGKEIHGYSLVIGVQGDVFVSSSLVDMYAKCGFIFEAVKMFNKMCQRNTVTWNSMIFGYANHGYCNEAIELFNRMIEEEVEPNHLTFTAALMACSHAGLVKHGQNLFHSMQEEYGIKPRLEHYACMVDLLGRAGDLIEAYKLIKTMPIEPDSFVWGALLGACRNHGNIELAEIAAKHLFELEPESAGSCLLLSNVYADAGSWGDASEMNCTLLSKWPQKSGSKPDGLGKEAVYKEYDKLKRVRMDLKVEDGGLQEDQGLGWGRSIPVQSVQEMVRRDWQSVPDKYIRDQVDRPKDSELCPISSEIPIIDFSLLASGHKDERRKLHLACKDWGFFQIINHRVTEQVLHKMKVSVAGFFELPLEEKKKYSMAADDIQGYGQGYVVSDQQKLDWGDLTFLLTLPPKFKNMKYWPTIVPGFKEAVEQYSIEINTVVKELLSNLSLLMDMDKDNLLVLHGEMKQGMRLNYYPTCCRPDLVLGVSPHSDASSITVLLQDDEITGLQIQHEGGWVPVKPVPNALVVNIGDVIEAWSNGMYKSIEHRAVTNEKKARMSVATFVIPNDDIEIGPLDPMNKPTSNIDPAYETWHERDSLVLLWINASLHASVLQRVIGLQTSREVWQRLERLHLMQSHSRVLQLKQQFQSLKKGGMSITDFLDKMKSLADCLEAVGQQVSDYEICIQVLNGLGPEYDPVHTSVLNRDSPILFDELFGQLLTFELRLESHASNNTFEQPSTALFTNRASQSSTQGHGGSRGRSYHYRGQGRGRHHGGRGQPYGEDPLPRTDVRMDLKVKDGGFQEDQGLGWGRSIPVQSVQEMVRRNSQFVPDKYIQEHVDRPKDSDLCPISSEIPIIDFSLLASGHEDERRKLHLACKDWGFFQIINHGVTEQALHKMKVSVAGFFELPLEEKKKYSMAADDIQGYGQVYVVSDQQKLDWGDLTILLTFPPKFKNMKYWPTTVPGFKEAVEQYSIEINTVTKELLSNLSLLMNMDKDGLLVLHGEMKQGMRLNYYPTCCRPDLVLGVSPHSDASTITVLLQDDEITGLQIQHEGSWVPVKPVPNALVVNIGDVIEAWSNGMYKSIEHRAITNEKIARMSVATFVIPNDDIEIGPLDPMVDDHQPRMYKKIKYVDYLRHTLGRKMEGKSHTQFLKLENK</sequence>
<feature type="compositionally biased region" description="Basic residues" evidence="5">
    <location>
        <begin position="1069"/>
        <end position="1084"/>
    </location>
</feature>
<dbReference type="OrthoDB" id="185373at2759"/>
<evidence type="ECO:0000256" key="4">
    <source>
        <dbReference type="PROSITE-ProRule" id="PRU00708"/>
    </source>
</evidence>
<accession>A0A835DEM1</accession>
<name>A0A835DEM1_TETSI</name>
<dbReference type="FunFam" id="1.25.40.10:FF:000090">
    <property type="entry name" value="Pentatricopeptide repeat-containing protein, chloroplastic"/>
    <property type="match status" value="1"/>
</dbReference>
<dbReference type="GO" id="GO:0003723">
    <property type="term" value="F:RNA binding"/>
    <property type="evidence" value="ECO:0007669"/>
    <property type="project" value="InterPro"/>
</dbReference>
<dbReference type="InterPro" id="IPR002885">
    <property type="entry name" value="PPR_rpt"/>
</dbReference>
<feature type="repeat" description="PPR" evidence="4">
    <location>
        <begin position="94"/>
        <end position="128"/>
    </location>
</feature>
<dbReference type="PANTHER" id="PTHR47926:SF487">
    <property type="entry name" value="REPEAT (TPR)-LIKE SUPERFAMILY PROTEIN, PUTATIVE-RELATED"/>
    <property type="match status" value="1"/>
</dbReference>
<dbReference type="FunFam" id="2.60.120.330:FF:000079">
    <property type="entry name" value="Protein SRG1"/>
    <property type="match status" value="2"/>
</dbReference>
<dbReference type="Pfam" id="PF03171">
    <property type="entry name" value="2OG-FeII_Oxy"/>
    <property type="match status" value="2"/>
</dbReference>
<feature type="domain" description="Fe2OG dioxygenase" evidence="6">
    <location>
        <begin position="775"/>
        <end position="875"/>
    </location>
</feature>
<evidence type="ECO:0000256" key="5">
    <source>
        <dbReference type="SAM" id="MobiDB-lite"/>
    </source>
</evidence>
<keyword evidence="8" id="KW-1185">Reference proteome</keyword>
<dbReference type="Gene3D" id="1.25.40.10">
    <property type="entry name" value="Tetratricopeptide repeat domain"/>
    <property type="match status" value="3"/>
</dbReference>
<feature type="repeat" description="PPR" evidence="4">
    <location>
        <begin position="195"/>
        <end position="229"/>
    </location>
</feature>
<keyword evidence="3" id="KW-0408">Iron</keyword>
<gene>
    <name evidence="7" type="ORF">HHK36_016361</name>
</gene>
<feature type="repeat" description="PPR" evidence="4">
    <location>
        <begin position="265"/>
        <end position="299"/>
    </location>
</feature>
<protein>
    <recommendedName>
        <fullName evidence="6">Fe2OG dioxygenase domain-containing protein</fullName>
    </recommendedName>
</protein>
<feature type="repeat" description="PPR" evidence="4">
    <location>
        <begin position="230"/>
        <end position="264"/>
    </location>
</feature>
<proteinExistence type="predicted"/>
<keyword evidence="1" id="KW-0479">Metal-binding</keyword>